<sequence length="326" mass="36122">MSMKKIGIVAISAITLCWAMYEVSSDNTSTTPHSESSQKVASKSISSTIKNEKLAPQILLAQTNTLNSSAPVCKYNFDATQEDYDLWNSEHSDYWSMNIFPIISGQKFSLKVEPRLESEYGDLDYIATSKANLNSTNEIGDVTIPNTGIIAFEMEHKIPVSALVNSSLGNSSYYSSSIGFSGVTNNGYTVRSNYWFNMGSYDPDFGENPARLHYYVAYRLSDNSGPDNPYYKGQNMTNNSNGYQRLGIYINQNTKQVGFIINGVDQGYKSTLPAPLENIRFSVSNSIGIYSNQLFGQELSNELITDRNALQFSYPQGTTDMCGNAI</sequence>
<dbReference type="Proteomes" id="UP000297445">
    <property type="component" value="Unassembled WGS sequence"/>
</dbReference>
<proteinExistence type="predicted"/>
<comment type="caution">
    <text evidence="2">The sequence shown here is derived from an EMBL/GenBank/DDBJ whole genome shotgun (WGS) entry which is preliminary data.</text>
</comment>
<dbReference type="AlphaFoldDB" id="A0A5E9PMA8"/>
<evidence type="ECO:0000256" key="1">
    <source>
        <dbReference type="SAM" id="SignalP"/>
    </source>
</evidence>
<evidence type="ECO:0000313" key="2">
    <source>
        <dbReference type="EMBL" id="TEU29961.1"/>
    </source>
</evidence>
<feature type="signal peptide" evidence="1">
    <location>
        <begin position="1"/>
        <end position="19"/>
    </location>
</feature>
<accession>A0A5E9PMA8</accession>
<name>A0A5E9PMA8_9GAMM</name>
<keyword evidence="1" id="KW-0732">Signal</keyword>
<evidence type="ECO:0000313" key="3">
    <source>
        <dbReference type="Proteomes" id="UP000297445"/>
    </source>
</evidence>
<reference evidence="2 3" key="1">
    <citation type="submission" date="2019-03" db="EMBL/GenBank/DDBJ databases">
        <title>Draft genome sequence of an environmental Acinetobacter seifertii from Brazil.</title>
        <authorList>
            <person name="Furlan J.P.R."/>
            <person name="Stehling E.G."/>
        </authorList>
    </citation>
    <scope>NUCLEOTIDE SEQUENCE [LARGE SCALE GENOMIC DNA]</scope>
    <source>
        <strain evidence="2 3">SAb133</strain>
    </source>
</reference>
<dbReference type="InterPro" id="IPR032620">
    <property type="entry name" value="DUF4882"/>
</dbReference>
<feature type="chain" id="PRO_5022721307" evidence="1">
    <location>
        <begin position="20"/>
        <end position="326"/>
    </location>
</feature>
<protein>
    <submittedName>
        <fullName evidence="2">DUF4882 domain-containing protein</fullName>
    </submittedName>
</protein>
<dbReference type="EMBL" id="SNSA01000001">
    <property type="protein sequence ID" value="TEU29961.1"/>
    <property type="molecule type" value="Genomic_DNA"/>
</dbReference>
<organism evidence="2 3">
    <name type="scientific">Acinetobacter seifertii</name>
    <dbReference type="NCBI Taxonomy" id="1530123"/>
    <lineage>
        <taxon>Bacteria</taxon>
        <taxon>Pseudomonadati</taxon>
        <taxon>Pseudomonadota</taxon>
        <taxon>Gammaproteobacteria</taxon>
        <taxon>Moraxellales</taxon>
        <taxon>Moraxellaceae</taxon>
        <taxon>Acinetobacter</taxon>
        <taxon>Acinetobacter calcoaceticus/baumannii complex</taxon>
    </lineage>
</organism>
<gene>
    <name evidence="2" type="ORF">E2R16_02800</name>
</gene>
<dbReference type="Pfam" id="PF16223">
    <property type="entry name" value="DUF4882"/>
    <property type="match status" value="1"/>
</dbReference>